<dbReference type="CDD" id="cd09917">
    <property type="entry name" value="F-box_SF"/>
    <property type="match status" value="1"/>
</dbReference>
<organism evidence="4 5">
    <name type="scientific">Trametes cubensis</name>
    <dbReference type="NCBI Taxonomy" id="1111947"/>
    <lineage>
        <taxon>Eukaryota</taxon>
        <taxon>Fungi</taxon>
        <taxon>Dikarya</taxon>
        <taxon>Basidiomycota</taxon>
        <taxon>Agaricomycotina</taxon>
        <taxon>Agaricomycetes</taxon>
        <taxon>Polyporales</taxon>
        <taxon>Polyporaceae</taxon>
        <taxon>Trametes</taxon>
    </lineage>
</organism>
<dbReference type="PANTHER" id="PTHR10706">
    <property type="entry name" value="F-BOX FAMILY PROTEIN"/>
    <property type="match status" value="1"/>
</dbReference>
<keyword evidence="5" id="KW-1185">Reference proteome</keyword>
<sequence>MPSVFDLPYDVLREIFTRLSAVDVLNFLRISRKLYYHLIDDDSTWYIFCAPYGITDTSLFRKRSFRIIYGRLLHRYGALLGLWCSDYPFKGNIVEFRIVPDKWLRRGEPIIVGDVWEFSSRAGTHRPYYPVYLEFMQIGFTPWKKSTPQTVNDVQISWHVRSERDLGFLVHNGIPPPWVRMDGDGRLATPSLHVMAPTSLTLELGGWYADQVVVPEMLASAPWYDANRGVPRLPQEEDPPPIVENTDRWYFRPTTLQYVAGLQKPAAIAFFPPPNGQQSDVRIPDLHNPPHYFSSDYKAVIPRYYALRQPTQEGDDPASPQWRPESIEGLWLGDYGVHGTECLFLEYAADESAIRAWKITGDSHVPRGACSWDLDLRQLVSDSSPSRRSYEGRGTLAQRGFRMSEQRPVRITIAKRDLIVVSWEQSYNTNYIRYRQQRGRVGDS</sequence>
<proteinExistence type="predicted"/>
<dbReference type="SUPFAM" id="SSF81383">
    <property type="entry name" value="F-box domain"/>
    <property type="match status" value="1"/>
</dbReference>
<evidence type="ECO:0000259" key="3">
    <source>
        <dbReference type="PROSITE" id="PS50181"/>
    </source>
</evidence>
<dbReference type="Proteomes" id="UP001215151">
    <property type="component" value="Unassembled WGS sequence"/>
</dbReference>
<dbReference type="AlphaFoldDB" id="A0AAD7TS84"/>
<dbReference type="InterPro" id="IPR036047">
    <property type="entry name" value="F-box-like_dom_sf"/>
</dbReference>
<name>A0AAD7TS84_9APHY</name>
<comment type="caution">
    <text evidence="4">The sequence shown here is derived from an EMBL/GenBank/DDBJ whole genome shotgun (WGS) entry which is preliminary data.</text>
</comment>
<evidence type="ECO:0000313" key="4">
    <source>
        <dbReference type="EMBL" id="KAJ8480793.1"/>
    </source>
</evidence>
<protein>
    <recommendedName>
        <fullName evidence="3">F-box domain-containing protein</fullName>
    </recommendedName>
</protein>
<gene>
    <name evidence="4" type="ORF">ONZ51_g6421</name>
</gene>
<dbReference type="Pfam" id="PF00646">
    <property type="entry name" value="F-box"/>
    <property type="match status" value="1"/>
</dbReference>
<keyword evidence="2" id="KW-0833">Ubl conjugation pathway</keyword>
<dbReference type="PANTHER" id="PTHR10706:SF130">
    <property type="entry name" value="F-BOX ONLY PROTEIN 31"/>
    <property type="match status" value="1"/>
</dbReference>
<evidence type="ECO:0000256" key="1">
    <source>
        <dbReference type="ARBA" id="ARBA00004906"/>
    </source>
</evidence>
<dbReference type="EMBL" id="JAPEVG010000154">
    <property type="protein sequence ID" value="KAJ8480793.1"/>
    <property type="molecule type" value="Genomic_DNA"/>
</dbReference>
<dbReference type="InterPro" id="IPR045048">
    <property type="entry name" value="FBXO31/39"/>
</dbReference>
<dbReference type="PROSITE" id="PS50181">
    <property type="entry name" value="FBOX"/>
    <property type="match status" value="1"/>
</dbReference>
<evidence type="ECO:0000313" key="5">
    <source>
        <dbReference type="Proteomes" id="UP001215151"/>
    </source>
</evidence>
<accession>A0AAD7TS84</accession>
<reference evidence="4" key="1">
    <citation type="submission" date="2022-11" db="EMBL/GenBank/DDBJ databases">
        <title>Genome Sequence of Cubamyces cubensis.</title>
        <authorList>
            <person name="Buettner E."/>
        </authorList>
    </citation>
    <scope>NUCLEOTIDE SEQUENCE</scope>
    <source>
        <strain evidence="4">MPL-01</strain>
    </source>
</reference>
<dbReference type="Pfam" id="PF12014">
    <property type="entry name" value="Cyclin_D1_bind"/>
    <property type="match status" value="1"/>
</dbReference>
<comment type="pathway">
    <text evidence="1">Protein modification; protein ubiquitination.</text>
</comment>
<evidence type="ECO:0000256" key="2">
    <source>
        <dbReference type="ARBA" id="ARBA00022786"/>
    </source>
</evidence>
<dbReference type="InterPro" id="IPR001810">
    <property type="entry name" value="F-box_dom"/>
</dbReference>
<feature type="domain" description="F-box" evidence="3">
    <location>
        <begin position="1"/>
        <end position="48"/>
    </location>
</feature>